<dbReference type="InterPro" id="IPR027417">
    <property type="entry name" value="P-loop_NTPase"/>
</dbReference>
<dbReference type="EMBL" id="JACHJJ010000008">
    <property type="protein sequence ID" value="MBB5963602.1"/>
    <property type="molecule type" value="Genomic_DNA"/>
</dbReference>
<reference evidence="2 3" key="1">
    <citation type="submission" date="2020-08" db="EMBL/GenBank/DDBJ databases">
        <title>Genomic Encyclopedia of Type Strains, Phase III (KMG-III): the genomes of soil and plant-associated and newly described type strains.</title>
        <authorList>
            <person name="Whitman W."/>
        </authorList>
    </citation>
    <scope>NUCLEOTIDE SEQUENCE [LARGE SCALE GENOMIC DNA]</scope>
    <source>
        <strain evidence="2 3">CECT 3303</strain>
    </source>
</reference>
<feature type="domain" description="Novel STAND NTPase 1" evidence="1">
    <location>
        <begin position="10"/>
        <end position="284"/>
    </location>
</feature>
<dbReference type="SUPFAM" id="SSF52540">
    <property type="entry name" value="P-loop containing nucleoside triphosphate hydrolases"/>
    <property type="match status" value="1"/>
</dbReference>
<accession>A0A841CYZ9</accession>
<dbReference type="Gene3D" id="3.40.50.300">
    <property type="entry name" value="P-loop containing nucleotide triphosphate hydrolases"/>
    <property type="match status" value="1"/>
</dbReference>
<dbReference type="Gene3D" id="1.25.40.10">
    <property type="entry name" value="Tetratricopeptide repeat domain"/>
    <property type="match status" value="1"/>
</dbReference>
<gene>
    <name evidence="2" type="ORF">FHS22_002882</name>
</gene>
<keyword evidence="3" id="KW-1185">Reference proteome</keyword>
<dbReference type="AlphaFoldDB" id="A0A841CYZ9"/>
<evidence type="ECO:0000259" key="1">
    <source>
        <dbReference type="Pfam" id="PF20703"/>
    </source>
</evidence>
<dbReference type="Pfam" id="PF20703">
    <property type="entry name" value="nSTAND1"/>
    <property type="match status" value="1"/>
</dbReference>
<dbReference type="Proteomes" id="UP000562352">
    <property type="component" value="Unassembled WGS sequence"/>
</dbReference>
<dbReference type="InterPro" id="IPR049052">
    <property type="entry name" value="nSTAND1"/>
</dbReference>
<evidence type="ECO:0000313" key="3">
    <source>
        <dbReference type="Proteomes" id="UP000562352"/>
    </source>
</evidence>
<comment type="caution">
    <text evidence="2">The sequence shown here is derived from an EMBL/GenBank/DDBJ whole genome shotgun (WGS) entry which is preliminary data.</text>
</comment>
<proteinExistence type="predicted"/>
<protein>
    <submittedName>
        <fullName evidence="2">Tetratricopeptide (TPR) repeat protein</fullName>
    </submittedName>
</protein>
<sequence length="644" mass="69339">MIPKGTGLRPFVGLRPFTRDDQVRFFGRGRESAELARRWRTHRLTVVHGPPGAGKTSLLSAGVLPLIHHAAADVLPVGRLSRSSAVPAALVSAEDDPHVFALLSSWAPHQAPAGFIGQTVSGFLRRRPARFEPSGARLPVLAAVDHAEELYTGSLAEPRPALDQLVEALDGNPHLRLLLVVDDEHLDPLTGHEGLRRHLGGEPYELGALGAGPAREACGLPLEDLHWTFGPGVVESLVNDLRRVPEGLLDTVEPAYLQVACTALWGAVRDGPRTITGDDLAGVDGILAGFCRLMIEEVAHDHFHGDTGELTGLLRRLARGGTGEDKALPDRVVTALSDRHILRHERSAGGYGIHRRLVRPLLLDALDLPGGLDGSGAREARCGDPAGDLLAAETALHEGHFDLAVTYAGRFGRRPGGDERLHARVESLLGDVSYLRGDSADAIARYRRAAELYTSVRGADRTVAALLTAVGRILIDRGAFGAAVRELRAAVRRSPDEPAIHTELAWALWYDGRESNAVDELNDALAREGNAPEALRARGEIMSDLERPERALRDLDRVRPLRRSSTKAAYALALALTGDVSNAVRVIPPLDAEQDGSTLLRAARVMKAAGDMPEAVRLARLARQSADRPLPPRLDAEAERLITG</sequence>
<dbReference type="SUPFAM" id="SSF48452">
    <property type="entry name" value="TPR-like"/>
    <property type="match status" value="1"/>
</dbReference>
<dbReference type="RefSeq" id="WP_184941859.1">
    <property type="nucleotide sequence ID" value="NZ_BAAAWZ010000001.1"/>
</dbReference>
<evidence type="ECO:0000313" key="2">
    <source>
        <dbReference type="EMBL" id="MBB5963602.1"/>
    </source>
</evidence>
<organism evidence="2 3">
    <name type="scientific">Planomonospora venezuelensis</name>
    <dbReference type="NCBI Taxonomy" id="1999"/>
    <lineage>
        <taxon>Bacteria</taxon>
        <taxon>Bacillati</taxon>
        <taxon>Actinomycetota</taxon>
        <taxon>Actinomycetes</taxon>
        <taxon>Streptosporangiales</taxon>
        <taxon>Streptosporangiaceae</taxon>
        <taxon>Planomonospora</taxon>
    </lineage>
</organism>
<dbReference type="InterPro" id="IPR011990">
    <property type="entry name" value="TPR-like_helical_dom_sf"/>
</dbReference>
<name>A0A841CYZ9_PLAVE</name>